<keyword evidence="3" id="KW-0238">DNA-binding</keyword>
<dbReference type="PANTHER" id="PTHR11361:SF34">
    <property type="entry name" value="DNA MISMATCH REPAIR PROTEIN MSH1, MITOCHONDRIAL"/>
    <property type="match status" value="1"/>
</dbReference>
<dbReference type="Gene3D" id="3.40.50.300">
    <property type="entry name" value="P-loop containing nucleotide triphosphate hydrolases"/>
    <property type="match status" value="1"/>
</dbReference>
<dbReference type="GO" id="GO:0005524">
    <property type="term" value="F:ATP binding"/>
    <property type="evidence" value="ECO:0007669"/>
    <property type="project" value="UniProtKB-KW"/>
</dbReference>
<proteinExistence type="predicted"/>
<gene>
    <name evidence="6" type="ORF">FHX74_000509</name>
</gene>
<evidence type="ECO:0000256" key="4">
    <source>
        <dbReference type="SAM" id="MobiDB-lite"/>
    </source>
</evidence>
<name>A0A7W3P4L0_9ACTN</name>
<dbReference type="AlphaFoldDB" id="A0A7W3P4L0"/>
<comment type="caution">
    <text evidence="6">The sequence shown here is derived from an EMBL/GenBank/DDBJ whole genome shotgun (WGS) entry which is preliminary data.</text>
</comment>
<dbReference type="EMBL" id="JACGWT010000001">
    <property type="protein sequence ID" value="MBA8792915.1"/>
    <property type="molecule type" value="Genomic_DNA"/>
</dbReference>
<sequence>MDRGLATIRYVVRIKGLRVTVSLETDQPSDDGYDYSAQVADTFARLQQMAAKSHVSKLTDTTSMSYVESDILDRVARLDPAPFDALRRFCDDHTDFLDPVLVRFDEEVQFFLRYLDVVTRLSARGVSFCHPELIEPGDPDRDEQVEDVVDLALALALAPGTDGRPVGNDFARSGAERVLVVSGPNQGGKSTFCRSVGQLYHLAAIGCPVPARSARVRLASSIDTHFERQEESADVGGKLENDLRRIHAVLSRADAGSVILINEMFSSTTLADAEFLGTKIIEQIAAKEAFGVYVTFVEALATLGQETVSMVSATDPEDPTRRTFQVLRSAPTGHHYAKALAERYGLVRGAVTDAIEARPAAVELDRDRPARQGRHDQEANS</sequence>
<dbReference type="Pfam" id="PF00488">
    <property type="entry name" value="MutS_V"/>
    <property type="match status" value="1"/>
</dbReference>
<evidence type="ECO:0000313" key="7">
    <source>
        <dbReference type="Proteomes" id="UP000523079"/>
    </source>
</evidence>
<reference evidence="6 7" key="1">
    <citation type="submission" date="2020-07" db="EMBL/GenBank/DDBJ databases">
        <title>Sequencing the genomes of 1000 actinobacteria strains.</title>
        <authorList>
            <person name="Klenk H.-P."/>
        </authorList>
    </citation>
    <scope>NUCLEOTIDE SEQUENCE [LARGE SCALE GENOMIC DNA]</scope>
    <source>
        <strain evidence="6 7">DSM 100723</strain>
    </source>
</reference>
<feature type="region of interest" description="Disordered" evidence="4">
    <location>
        <begin position="362"/>
        <end position="381"/>
    </location>
</feature>
<keyword evidence="7" id="KW-1185">Reference proteome</keyword>
<dbReference type="PANTHER" id="PTHR11361">
    <property type="entry name" value="DNA MISMATCH REPAIR PROTEIN MUTS FAMILY MEMBER"/>
    <property type="match status" value="1"/>
</dbReference>
<organism evidence="6 7">
    <name type="scientific">Microlunatus kandeliicorticis</name>
    <dbReference type="NCBI Taxonomy" id="1759536"/>
    <lineage>
        <taxon>Bacteria</taxon>
        <taxon>Bacillati</taxon>
        <taxon>Actinomycetota</taxon>
        <taxon>Actinomycetes</taxon>
        <taxon>Propionibacteriales</taxon>
        <taxon>Propionibacteriaceae</taxon>
        <taxon>Microlunatus</taxon>
    </lineage>
</organism>
<keyword evidence="2" id="KW-0067">ATP-binding</keyword>
<evidence type="ECO:0000259" key="5">
    <source>
        <dbReference type="SMART" id="SM00534"/>
    </source>
</evidence>
<dbReference type="SMART" id="SM00534">
    <property type="entry name" value="MUTSac"/>
    <property type="match status" value="1"/>
</dbReference>
<dbReference type="SUPFAM" id="SSF52540">
    <property type="entry name" value="P-loop containing nucleoside triphosphate hydrolases"/>
    <property type="match status" value="1"/>
</dbReference>
<dbReference type="InterPro" id="IPR045076">
    <property type="entry name" value="MutS"/>
</dbReference>
<keyword evidence="1" id="KW-0547">Nucleotide-binding</keyword>
<evidence type="ECO:0000313" key="6">
    <source>
        <dbReference type="EMBL" id="MBA8792915.1"/>
    </source>
</evidence>
<accession>A0A7W3P4L0</accession>
<evidence type="ECO:0000256" key="1">
    <source>
        <dbReference type="ARBA" id="ARBA00022741"/>
    </source>
</evidence>
<dbReference type="GO" id="GO:0140664">
    <property type="term" value="F:ATP-dependent DNA damage sensor activity"/>
    <property type="evidence" value="ECO:0007669"/>
    <property type="project" value="InterPro"/>
</dbReference>
<feature type="compositionally biased region" description="Basic and acidic residues" evidence="4">
    <location>
        <begin position="363"/>
        <end position="381"/>
    </location>
</feature>
<dbReference type="GO" id="GO:0030983">
    <property type="term" value="F:mismatched DNA binding"/>
    <property type="evidence" value="ECO:0007669"/>
    <property type="project" value="InterPro"/>
</dbReference>
<dbReference type="Proteomes" id="UP000523079">
    <property type="component" value="Unassembled WGS sequence"/>
</dbReference>
<protein>
    <submittedName>
        <fullName evidence="6">DNA mismatch repair ATPase MutS</fullName>
    </submittedName>
</protein>
<evidence type="ECO:0000256" key="3">
    <source>
        <dbReference type="ARBA" id="ARBA00023125"/>
    </source>
</evidence>
<dbReference type="InterPro" id="IPR000432">
    <property type="entry name" value="DNA_mismatch_repair_MutS_C"/>
</dbReference>
<evidence type="ECO:0000256" key="2">
    <source>
        <dbReference type="ARBA" id="ARBA00022840"/>
    </source>
</evidence>
<dbReference type="GO" id="GO:0005829">
    <property type="term" value="C:cytosol"/>
    <property type="evidence" value="ECO:0007669"/>
    <property type="project" value="TreeGrafter"/>
</dbReference>
<feature type="domain" description="DNA mismatch repair proteins mutS family" evidence="5">
    <location>
        <begin position="176"/>
        <end position="359"/>
    </location>
</feature>
<dbReference type="InterPro" id="IPR027417">
    <property type="entry name" value="P-loop_NTPase"/>
</dbReference>
<dbReference type="GO" id="GO:0006298">
    <property type="term" value="P:mismatch repair"/>
    <property type="evidence" value="ECO:0007669"/>
    <property type="project" value="InterPro"/>
</dbReference>